<keyword evidence="1" id="KW-0732">Signal</keyword>
<organism evidence="2 3">
    <name type="scientific">Pristionchus entomophagus</name>
    <dbReference type="NCBI Taxonomy" id="358040"/>
    <lineage>
        <taxon>Eukaryota</taxon>
        <taxon>Metazoa</taxon>
        <taxon>Ecdysozoa</taxon>
        <taxon>Nematoda</taxon>
        <taxon>Chromadorea</taxon>
        <taxon>Rhabditida</taxon>
        <taxon>Rhabditina</taxon>
        <taxon>Diplogasteromorpha</taxon>
        <taxon>Diplogasteroidea</taxon>
        <taxon>Neodiplogasteridae</taxon>
        <taxon>Pristionchus</taxon>
    </lineage>
</organism>
<proteinExistence type="predicted"/>
<evidence type="ECO:0000313" key="2">
    <source>
        <dbReference type="EMBL" id="GMS91133.1"/>
    </source>
</evidence>
<accession>A0AAV5TAM7</accession>
<sequence>IMRVAIILLLCFAHGIGAFSWADRLRCNLLNFAYKTSNNCDATQEVDRSKCPSDGVWSEWTTTGSCATTCGSCSNATRTRTCTNKCGDCPCTGPSEDVGVCGIDMCAFPNPTCCGPFVKLLNVNTGEFFCGTGNVDVTECKST</sequence>
<dbReference type="AlphaFoldDB" id="A0AAV5TAM7"/>
<dbReference type="PANTHER" id="PTHR31936">
    <property type="entry name" value="PROTEIN CBG18744"/>
    <property type="match status" value="1"/>
</dbReference>
<dbReference type="Proteomes" id="UP001432027">
    <property type="component" value="Unassembled WGS sequence"/>
</dbReference>
<gene>
    <name evidence="2" type="ORF">PENTCL1PPCAC_13308</name>
</gene>
<dbReference type="Gene3D" id="2.20.100.10">
    <property type="entry name" value="Thrombospondin type-1 (TSP1) repeat"/>
    <property type="match status" value="1"/>
</dbReference>
<dbReference type="EMBL" id="BTSX01000003">
    <property type="protein sequence ID" value="GMS91133.1"/>
    <property type="molecule type" value="Genomic_DNA"/>
</dbReference>
<evidence type="ECO:0000313" key="3">
    <source>
        <dbReference type="Proteomes" id="UP001432027"/>
    </source>
</evidence>
<name>A0AAV5TAM7_9BILA</name>
<protein>
    <submittedName>
        <fullName evidence="2">Uncharacterized protein</fullName>
    </submittedName>
</protein>
<feature type="signal peptide" evidence="1">
    <location>
        <begin position="1"/>
        <end position="18"/>
    </location>
</feature>
<reference evidence="2" key="1">
    <citation type="submission" date="2023-10" db="EMBL/GenBank/DDBJ databases">
        <title>Genome assembly of Pristionchus species.</title>
        <authorList>
            <person name="Yoshida K."/>
            <person name="Sommer R.J."/>
        </authorList>
    </citation>
    <scope>NUCLEOTIDE SEQUENCE</scope>
    <source>
        <strain evidence="2">RS0144</strain>
    </source>
</reference>
<keyword evidence="3" id="KW-1185">Reference proteome</keyword>
<dbReference type="InterPro" id="IPR000884">
    <property type="entry name" value="TSP1_rpt"/>
</dbReference>
<feature type="non-terminal residue" evidence="2">
    <location>
        <position position="1"/>
    </location>
</feature>
<dbReference type="SUPFAM" id="SSF82895">
    <property type="entry name" value="TSP-1 type 1 repeat"/>
    <property type="match status" value="1"/>
</dbReference>
<dbReference type="InterPro" id="IPR036383">
    <property type="entry name" value="TSP1_rpt_sf"/>
</dbReference>
<comment type="caution">
    <text evidence="2">The sequence shown here is derived from an EMBL/GenBank/DDBJ whole genome shotgun (WGS) entry which is preliminary data.</text>
</comment>
<dbReference type="PROSITE" id="PS50092">
    <property type="entry name" value="TSP1"/>
    <property type="match status" value="1"/>
</dbReference>
<dbReference type="PANTHER" id="PTHR31936:SF2">
    <property type="entry name" value="FLO11 DOMAIN-CONTAINING PROTEIN"/>
    <property type="match status" value="1"/>
</dbReference>
<evidence type="ECO:0000256" key="1">
    <source>
        <dbReference type="SAM" id="SignalP"/>
    </source>
</evidence>
<feature type="chain" id="PRO_5043461896" evidence="1">
    <location>
        <begin position="19"/>
        <end position="143"/>
    </location>
</feature>